<feature type="region of interest" description="Disordered" evidence="1">
    <location>
        <begin position="262"/>
        <end position="339"/>
    </location>
</feature>
<organism evidence="3 4">
    <name type="scientific">Clathrus columnatus</name>
    <dbReference type="NCBI Taxonomy" id="1419009"/>
    <lineage>
        <taxon>Eukaryota</taxon>
        <taxon>Fungi</taxon>
        <taxon>Dikarya</taxon>
        <taxon>Basidiomycota</taxon>
        <taxon>Agaricomycotina</taxon>
        <taxon>Agaricomycetes</taxon>
        <taxon>Phallomycetidae</taxon>
        <taxon>Phallales</taxon>
        <taxon>Clathraceae</taxon>
        <taxon>Clathrus</taxon>
    </lineage>
</organism>
<feature type="compositionally biased region" description="Polar residues" evidence="1">
    <location>
        <begin position="756"/>
        <end position="766"/>
    </location>
</feature>
<keyword evidence="4" id="KW-1185">Reference proteome</keyword>
<dbReference type="Proteomes" id="UP001050691">
    <property type="component" value="Unassembled WGS sequence"/>
</dbReference>
<dbReference type="InterPro" id="IPR042403">
    <property type="entry name" value="Spt21/Ams2"/>
</dbReference>
<comment type="caution">
    <text evidence="3">The sequence shown here is derived from an EMBL/GenBank/DDBJ whole genome shotgun (WGS) entry which is preliminary data.</text>
</comment>
<evidence type="ECO:0000259" key="2">
    <source>
        <dbReference type="Pfam" id="PF25823"/>
    </source>
</evidence>
<feature type="compositionally biased region" description="Pro residues" evidence="1">
    <location>
        <begin position="654"/>
        <end position="664"/>
    </location>
</feature>
<reference evidence="3" key="1">
    <citation type="submission" date="2021-10" db="EMBL/GenBank/DDBJ databases">
        <title>De novo Genome Assembly of Clathrus columnatus (Basidiomycota, Fungi) Using Illumina and Nanopore Sequence Data.</title>
        <authorList>
            <person name="Ogiso-Tanaka E."/>
            <person name="Itagaki H."/>
            <person name="Hosoya T."/>
            <person name="Hosaka K."/>
        </authorList>
    </citation>
    <scope>NUCLEOTIDE SEQUENCE</scope>
    <source>
        <strain evidence="3">MO-923</strain>
    </source>
</reference>
<feature type="region of interest" description="Disordered" evidence="1">
    <location>
        <begin position="704"/>
        <end position="791"/>
    </location>
</feature>
<evidence type="ECO:0000256" key="1">
    <source>
        <dbReference type="SAM" id="MobiDB-lite"/>
    </source>
</evidence>
<dbReference type="EMBL" id="BPWL01000003">
    <property type="protein sequence ID" value="GJJ08530.1"/>
    <property type="molecule type" value="Genomic_DNA"/>
</dbReference>
<feature type="compositionally biased region" description="Basic and acidic residues" evidence="1">
    <location>
        <begin position="262"/>
        <end position="279"/>
    </location>
</feature>
<feature type="compositionally biased region" description="Basic and acidic residues" evidence="1">
    <location>
        <begin position="566"/>
        <end position="592"/>
    </location>
</feature>
<feature type="compositionally biased region" description="Low complexity" evidence="1">
    <location>
        <begin position="777"/>
        <end position="791"/>
    </location>
</feature>
<dbReference type="AlphaFoldDB" id="A0AAV5A9E5"/>
<dbReference type="PANTHER" id="PTHR39147">
    <property type="entry name" value="PROTEIN SPT21"/>
    <property type="match status" value="1"/>
</dbReference>
<feature type="compositionally biased region" description="Polar residues" evidence="1">
    <location>
        <begin position="321"/>
        <end position="339"/>
    </location>
</feature>
<gene>
    <name evidence="3" type="ORF">Clacol_002748</name>
</gene>
<sequence length="878" mass="94276">MTRETPPSGKVDTANSETLSLPLRIIYTLNSSPQPLLARLRQKTLVTSLSETELSNETTRTPRYGRVFLRTCLATICASSPELLSDSSRDYSIYVVDPLESISGLSVGVGLLSWWLKNDRSSCNAGEEIDEYAVGRIVGDRGVESLEIVMSLKGTTPQSPEDHAKSLSLLASLNDGRTENNNLGGSIDSEKKTALGRCGGGSKTRIGRPPGASTNPEKKARRTAILEQKETLKKLQNLAKMQKGEPFDHTIITFADPNAPKVTEEDISRQRQIVDDLESRPVVPRQTSSLLTTKPLPSRVTSPAASLPNPQHIESKESGKHLQTPNGASGKQSGRSTHSQVNITPVSVSQLSNPTTPNSGTIADKQTIEALLSLLSSVLSKIDTPSAKTSVKGKANESSPKIDPTLVASLGQFLPLLVASSKFSLPGQNIMPSPIFHSSSIQPHPWNLHRNSSISGSQRLFQTADETFHISNTSSCQFTKHTPNYVNAKSDPPKVRDDAHPVPGGGWARGRNLVPRTPTSSSPSFSNRQSEQSCSTSGSSHPKRNKENKPPPETGRGTKRNSPAFVDKESDVSKRNAKKPRVEDKPGSDEEVKVLGLKRLTVGPTQDVSKVVCDIASSPVRSSRSRVRTSLAAVSEPDFQGPSVPLLAISDLPIPEPPRTPPPKNNATDSKSLFTPATPSNVTAHPSVIFTEASLFTPSPVRVNRSNKLTSGSLSHPAAVDSEPFTMKPGWDLPPSSPPPPTSPILSAADVRHQPTILTTSENTPQIMDKDGSRQVPSPSSPSGFFPSSTASSDFERLSEFSDTLEPAESSLPDDIELDIDELWKSLGPIIAQAQFTDNDTLNDTDCDISHVVTESQNGIDAAKLAEDLKALFGGCVV</sequence>
<protein>
    <recommendedName>
        <fullName evidence="2">Ams2/SPT21 N-terminal domain-containing protein</fullName>
    </recommendedName>
</protein>
<feature type="compositionally biased region" description="Polar residues" evidence="1">
    <location>
        <begin position="665"/>
        <end position="683"/>
    </location>
</feature>
<evidence type="ECO:0000313" key="3">
    <source>
        <dbReference type="EMBL" id="GJJ08530.1"/>
    </source>
</evidence>
<accession>A0AAV5A9E5</accession>
<feature type="compositionally biased region" description="Basic and acidic residues" evidence="1">
    <location>
        <begin position="491"/>
        <end position="500"/>
    </location>
</feature>
<proteinExistence type="predicted"/>
<dbReference type="PANTHER" id="PTHR39147:SF1">
    <property type="entry name" value="PROTEIN SPT21"/>
    <property type="match status" value="1"/>
</dbReference>
<feature type="compositionally biased region" description="Polar residues" evidence="1">
    <location>
        <begin position="704"/>
        <end position="714"/>
    </location>
</feature>
<dbReference type="InterPro" id="IPR057725">
    <property type="entry name" value="Ams2-SPT21_N"/>
</dbReference>
<feature type="region of interest" description="Disordered" evidence="1">
    <location>
        <begin position="178"/>
        <end position="221"/>
    </location>
</feature>
<feature type="compositionally biased region" description="Low complexity" evidence="1">
    <location>
        <begin position="516"/>
        <end position="540"/>
    </location>
</feature>
<name>A0AAV5A9E5_9AGAM</name>
<feature type="domain" description="Ams2/SPT21 N-terminal" evidence="2">
    <location>
        <begin position="20"/>
        <end position="138"/>
    </location>
</feature>
<feature type="region of interest" description="Disordered" evidence="1">
    <location>
        <begin position="479"/>
        <end position="592"/>
    </location>
</feature>
<evidence type="ECO:0000313" key="4">
    <source>
        <dbReference type="Proteomes" id="UP001050691"/>
    </source>
</evidence>
<feature type="region of interest" description="Disordered" evidence="1">
    <location>
        <begin position="632"/>
        <end position="683"/>
    </location>
</feature>
<dbReference type="Pfam" id="PF25823">
    <property type="entry name" value="Ams2-SPT21_N"/>
    <property type="match status" value="1"/>
</dbReference>